<keyword evidence="5 6" id="KW-0472">Membrane</keyword>
<feature type="transmembrane region" description="Helical" evidence="6">
    <location>
        <begin position="20"/>
        <end position="43"/>
    </location>
</feature>
<dbReference type="Gene3D" id="1.20.950.20">
    <property type="entry name" value="Transmembrane di-heme cytochromes, Chain C"/>
    <property type="match status" value="1"/>
</dbReference>
<dbReference type="GO" id="GO:0005886">
    <property type="term" value="C:plasma membrane"/>
    <property type="evidence" value="ECO:0007669"/>
    <property type="project" value="UniProtKB-SubCell"/>
</dbReference>
<evidence type="ECO:0000313" key="8">
    <source>
        <dbReference type="EMBL" id="KTS67238.1"/>
    </source>
</evidence>
<feature type="transmembrane region" description="Helical" evidence="6">
    <location>
        <begin position="231"/>
        <end position="256"/>
    </location>
</feature>
<gene>
    <name evidence="8" type="ORF">SA3R_13690</name>
</gene>
<evidence type="ECO:0000256" key="1">
    <source>
        <dbReference type="ARBA" id="ARBA00004651"/>
    </source>
</evidence>
<organism evidence="8 9">
    <name type="scientific">Pantoea dispersa</name>
    <dbReference type="NCBI Taxonomy" id="59814"/>
    <lineage>
        <taxon>Bacteria</taxon>
        <taxon>Pseudomonadati</taxon>
        <taxon>Pseudomonadota</taxon>
        <taxon>Gammaproteobacteria</taxon>
        <taxon>Enterobacterales</taxon>
        <taxon>Erwiniaceae</taxon>
        <taxon>Pantoea</taxon>
    </lineage>
</organism>
<comment type="subcellular location">
    <subcellularLocation>
        <location evidence="1">Cell membrane</location>
        <topology evidence="1">Multi-pass membrane protein</topology>
    </subcellularLocation>
</comment>
<feature type="transmembrane region" description="Helical" evidence="6">
    <location>
        <begin position="189"/>
        <end position="211"/>
    </location>
</feature>
<evidence type="ECO:0000256" key="3">
    <source>
        <dbReference type="ARBA" id="ARBA00022692"/>
    </source>
</evidence>
<dbReference type="EMBL" id="LDSE01000024">
    <property type="protein sequence ID" value="KTS67238.1"/>
    <property type="molecule type" value="Genomic_DNA"/>
</dbReference>
<accession>A0A8E1RXL5</accession>
<protein>
    <submittedName>
        <fullName evidence="8">HupC</fullName>
    </submittedName>
</protein>
<keyword evidence="3 6" id="KW-0812">Transmembrane</keyword>
<evidence type="ECO:0000256" key="5">
    <source>
        <dbReference type="ARBA" id="ARBA00023136"/>
    </source>
</evidence>
<name>A0A8E1RXL5_9GAMM</name>
<evidence type="ECO:0000256" key="6">
    <source>
        <dbReference type="SAM" id="Phobius"/>
    </source>
</evidence>
<dbReference type="RefSeq" id="WP_058775772.1">
    <property type="nucleotide sequence ID" value="NZ_LDSD01000001.1"/>
</dbReference>
<keyword evidence="2" id="KW-1003">Cell membrane</keyword>
<proteinExistence type="predicted"/>
<dbReference type="GO" id="GO:0022904">
    <property type="term" value="P:respiratory electron transport chain"/>
    <property type="evidence" value="ECO:0007669"/>
    <property type="project" value="InterPro"/>
</dbReference>
<dbReference type="AlphaFoldDB" id="A0A8E1RXL5"/>
<dbReference type="InterPro" id="IPR016174">
    <property type="entry name" value="Di-haem_cyt_TM"/>
</dbReference>
<dbReference type="InterPro" id="IPR051542">
    <property type="entry name" value="Hydrogenase_cytochrome"/>
</dbReference>
<evidence type="ECO:0000259" key="7">
    <source>
        <dbReference type="Pfam" id="PF01292"/>
    </source>
</evidence>
<evidence type="ECO:0000313" key="9">
    <source>
        <dbReference type="Proteomes" id="UP000071979"/>
    </source>
</evidence>
<sequence>MMQQPSPSRSKTLIRRHSLLVRVTHWVNALCFAVLLMSGLQIFNAHPRLYVGLYGADHEQPVFEIGNRQQQGFVRLGSLQLNTTGVLGVSKLEGTLTARAFPGWLTLPSWQDLGAGRHWHFFFAWLLLFNGVIYLLHGFWYRHFRRDLLPDRQQLGARHLWQEICDHARLRFARGEAARRYNALQKLSYLLVIFILLPLMLLSGLTLSPALDAALPFLPDLFGGRPTARTVHFVTATLLVLFVLVHVVMVLVSGVFNNLRSMITGRYAIDKEDTPS</sequence>
<feature type="domain" description="Cytochrome b561 bacterial/Ni-hydrogenase" evidence="7">
    <location>
        <begin position="16"/>
        <end position="265"/>
    </location>
</feature>
<reference evidence="8 9" key="1">
    <citation type="journal article" date="2016" name="Front. Microbiol.">
        <title>Genomic Resource of Rice Seed Associated Bacteria.</title>
        <authorList>
            <person name="Midha S."/>
            <person name="Bansal K."/>
            <person name="Sharma S."/>
            <person name="Kumar N."/>
            <person name="Patil P.P."/>
            <person name="Chaudhry V."/>
            <person name="Patil P.B."/>
        </authorList>
    </citation>
    <scope>NUCLEOTIDE SEQUENCE [LARGE SCALE GENOMIC DNA]</scope>
    <source>
        <strain evidence="8 9">SA3</strain>
    </source>
</reference>
<comment type="caution">
    <text evidence="8">The sequence shown here is derived from an EMBL/GenBank/DDBJ whole genome shotgun (WGS) entry which is preliminary data.</text>
</comment>
<dbReference type="PANTHER" id="PTHR30485">
    <property type="entry name" value="NI/FE-HYDROGENASE 1 B-TYPE CYTOCHROME SUBUNIT"/>
    <property type="match status" value="1"/>
</dbReference>
<dbReference type="Proteomes" id="UP000071979">
    <property type="component" value="Unassembled WGS sequence"/>
</dbReference>
<dbReference type="PANTHER" id="PTHR30485:SF1">
    <property type="entry name" value="CYTOCHROME YDHU-RELATED"/>
    <property type="match status" value="1"/>
</dbReference>
<dbReference type="Pfam" id="PF01292">
    <property type="entry name" value="Ni_hydr_CYTB"/>
    <property type="match status" value="1"/>
</dbReference>
<evidence type="ECO:0000256" key="4">
    <source>
        <dbReference type="ARBA" id="ARBA00022989"/>
    </source>
</evidence>
<dbReference type="InterPro" id="IPR011577">
    <property type="entry name" value="Cyt_b561_bac/Ni-Hgenase"/>
</dbReference>
<dbReference type="SUPFAM" id="SSF81342">
    <property type="entry name" value="Transmembrane di-heme cytochromes"/>
    <property type="match status" value="1"/>
</dbReference>
<dbReference type="GO" id="GO:0020037">
    <property type="term" value="F:heme binding"/>
    <property type="evidence" value="ECO:0007669"/>
    <property type="project" value="TreeGrafter"/>
</dbReference>
<keyword evidence="4 6" id="KW-1133">Transmembrane helix</keyword>
<feature type="transmembrane region" description="Helical" evidence="6">
    <location>
        <begin position="119"/>
        <end position="140"/>
    </location>
</feature>
<dbReference type="GO" id="GO:0009055">
    <property type="term" value="F:electron transfer activity"/>
    <property type="evidence" value="ECO:0007669"/>
    <property type="project" value="InterPro"/>
</dbReference>
<evidence type="ECO:0000256" key="2">
    <source>
        <dbReference type="ARBA" id="ARBA00022475"/>
    </source>
</evidence>